<dbReference type="Proteomes" id="UP000192273">
    <property type="component" value="Chromosome"/>
</dbReference>
<dbReference type="KEGG" id="rmm:ROSMUCSMR3_02058"/>
<feature type="transmembrane region" description="Helical" evidence="1">
    <location>
        <begin position="95"/>
        <end position="118"/>
    </location>
</feature>
<dbReference type="InterPro" id="IPR038770">
    <property type="entry name" value="Na+/solute_symporter_sf"/>
</dbReference>
<keyword evidence="1" id="KW-0472">Membrane</keyword>
<evidence type="ECO:0000256" key="1">
    <source>
        <dbReference type="SAM" id="Phobius"/>
    </source>
</evidence>
<dbReference type="OrthoDB" id="8477735at2"/>
<feature type="transmembrane region" description="Helical" evidence="1">
    <location>
        <begin position="197"/>
        <end position="218"/>
    </location>
</feature>
<feature type="transmembrane region" description="Helical" evidence="1">
    <location>
        <begin position="66"/>
        <end position="89"/>
    </location>
</feature>
<keyword evidence="1" id="KW-0812">Transmembrane</keyword>
<gene>
    <name evidence="2" type="ORF">ROSMUCSMR3_02058</name>
</gene>
<sequence length="316" mass="33099">MIALLHGLARHGRLMLVLGLVVGILAPRLAKELAPFIFPMIVFLLFLSTLRVDVLRAFPAWADVPGYLGITLMMQVALPIGAIGLLAVMGALTSILGIGMVLVLAAAPLTGSPGLTLMVGGDPAPALRQLIIGTMLLPLTVLPVFWVMPVFGSPAVVAIAAAKLLGVIAVAGGLGLILRRCFSFFQSFQGERAVEGLITVVMAVVVVGLMSAVGPALLTASPELWRTLAVVFGLNFGAQITIFLGVTRFGRAEAAPALAVIGGNRNLALFLGALPANTASDLLLFIGCYQVPMYVTPLVMAPLMRLLKRRMSDMPS</sequence>
<name>A0A1V0RPM5_9RHOB</name>
<feature type="transmembrane region" description="Helical" evidence="1">
    <location>
        <begin position="12"/>
        <end position="30"/>
    </location>
</feature>
<feature type="transmembrane region" description="Helical" evidence="1">
    <location>
        <begin position="155"/>
        <end position="177"/>
    </location>
</feature>
<feature type="transmembrane region" description="Helical" evidence="1">
    <location>
        <begin position="224"/>
        <end position="246"/>
    </location>
</feature>
<feature type="transmembrane region" description="Helical" evidence="1">
    <location>
        <begin position="36"/>
        <end position="54"/>
    </location>
</feature>
<evidence type="ECO:0000313" key="2">
    <source>
        <dbReference type="EMBL" id="ARE83532.1"/>
    </source>
</evidence>
<proteinExistence type="predicted"/>
<keyword evidence="1" id="KW-1133">Transmembrane helix</keyword>
<evidence type="ECO:0000313" key="3">
    <source>
        <dbReference type="Proteomes" id="UP000192273"/>
    </source>
</evidence>
<reference evidence="2 3" key="1">
    <citation type="submission" date="2017-03" db="EMBL/GenBank/DDBJ databases">
        <title>Genome Sequence of Roseovarius mucosus strain SMR3 Isolated from a culture of the Diatom Skeletonema marinoi.</title>
        <authorList>
            <person name="Topel M."/>
            <person name="Pinder M."/>
            <person name="Johansson O.N."/>
            <person name="Kourtchenko O."/>
            <person name="Godhe A."/>
            <person name="Clarke A.K."/>
        </authorList>
    </citation>
    <scope>NUCLEOTIDE SEQUENCE [LARGE SCALE GENOMIC DNA]</scope>
    <source>
        <strain evidence="2 3">SMR3</strain>
    </source>
</reference>
<keyword evidence="3" id="KW-1185">Reference proteome</keyword>
<accession>A0A1V0RPM5</accession>
<protein>
    <submittedName>
        <fullName evidence="2">Membrane protein</fullName>
    </submittedName>
</protein>
<feature type="transmembrane region" description="Helical" evidence="1">
    <location>
        <begin position="130"/>
        <end position="149"/>
    </location>
</feature>
<dbReference type="AlphaFoldDB" id="A0A1V0RPM5"/>
<organism evidence="2 3">
    <name type="scientific">Roseovarius mucosus</name>
    <dbReference type="NCBI Taxonomy" id="215743"/>
    <lineage>
        <taxon>Bacteria</taxon>
        <taxon>Pseudomonadati</taxon>
        <taxon>Pseudomonadota</taxon>
        <taxon>Alphaproteobacteria</taxon>
        <taxon>Rhodobacterales</taxon>
        <taxon>Roseobacteraceae</taxon>
        <taxon>Roseovarius</taxon>
    </lineage>
</organism>
<dbReference type="EMBL" id="CP020474">
    <property type="protein sequence ID" value="ARE83532.1"/>
    <property type="molecule type" value="Genomic_DNA"/>
</dbReference>
<dbReference type="Gene3D" id="1.20.1530.20">
    <property type="match status" value="1"/>
</dbReference>
<feature type="transmembrane region" description="Helical" evidence="1">
    <location>
        <begin position="282"/>
        <end position="304"/>
    </location>
</feature>